<gene>
    <name evidence="2" type="ORF">BRAPAZ1V2_A09P38840.2</name>
</gene>
<dbReference type="Gramene" id="A09p38840.2_BraZ1">
    <property type="protein sequence ID" value="A09p38840.2_BraZ1.CDS"/>
    <property type="gene ID" value="A09g38840.2_BraZ1"/>
</dbReference>
<evidence type="ECO:0000313" key="3">
    <source>
        <dbReference type="Proteomes" id="UP000694005"/>
    </source>
</evidence>
<dbReference type="Proteomes" id="UP000694005">
    <property type="component" value="Chromosome A09"/>
</dbReference>
<protein>
    <submittedName>
        <fullName evidence="2">Uncharacterized protein</fullName>
    </submittedName>
</protein>
<sequence>MIPHSFNIHHPSQAIPQTHTCQRQAYNNQITPSLIRRRNFQPTAAHSPSGHRATAHSPSGHCPITPSCNTQP</sequence>
<accession>A0A8D9G131</accession>
<evidence type="ECO:0000313" key="2">
    <source>
        <dbReference type="EMBL" id="CAG7863417.1"/>
    </source>
</evidence>
<dbReference type="AlphaFoldDB" id="A0A8D9G131"/>
<name>A0A8D9G131_BRACM</name>
<evidence type="ECO:0000256" key="1">
    <source>
        <dbReference type="SAM" id="MobiDB-lite"/>
    </source>
</evidence>
<organism evidence="2 3">
    <name type="scientific">Brassica campestris</name>
    <name type="common">Field mustard</name>
    <dbReference type="NCBI Taxonomy" id="3711"/>
    <lineage>
        <taxon>Eukaryota</taxon>
        <taxon>Viridiplantae</taxon>
        <taxon>Streptophyta</taxon>
        <taxon>Embryophyta</taxon>
        <taxon>Tracheophyta</taxon>
        <taxon>Spermatophyta</taxon>
        <taxon>Magnoliopsida</taxon>
        <taxon>eudicotyledons</taxon>
        <taxon>Gunneridae</taxon>
        <taxon>Pentapetalae</taxon>
        <taxon>rosids</taxon>
        <taxon>malvids</taxon>
        <taxon>Brassicales</taxon>
        <taxon>Brassicaceae</taxon>
        <taxon>Brassiceae</taxon>
        <taxon>Brassica</taxon>
    </lineage>
</organism>
<dbReference type="EMBL" id="LS974625">
    <property type="protein sequence ID" value="CAG7863417.1"/>
    <property type="molecule type" value="Genomic_DNA"/>
</dbReference>
<proteinExistence type="predicted"/>
<feature type="region of interest" description="Disordered" evidence="1">
    <location>
        <begin position="43"/>
        <end position="72"/>
    </location>
</feature>
<reference evidence="2 3" key="1">
    <citation type="submission" date="2021-07" db="EMBL/GenBank/DDBJ databases">
        <authorList>
            <consortium name="Genoscope - CEA"/>
            <person name="William W."/>
        </authorList>
    </citation>
    <scope>NUCLEOTIDE SEQUENCE [LARGE SCALE GENOMIC DNA]</scope>
</reference>